<dbReference type="Gene3D" id="2.60.40.1120">
    <property type="entry name" value="Carboxypeptidase-like, regulatory domain"/>
    <property type="match status" value="1"/>
</dbReference>
<evidence type="ECO:0000256" key="8">
    <source>
        <dbReference type="SAM" id="SignalP"/>
    </source>
</evidence>
<dbReference type="PANTHER" id="PTHR30069">
    <property type="entry name" value="TONB-DEPENDENT OUTER MEMBRANE RECEPTOR"/>
    <property type="match status" value="1"/>
</dbReference>
<evidence type="ECO:0000259" key="9">
    <source>
        <dbReference type="Pfam" id="PF25183"/>
    </source>
</evidence>
<reference evidence="10 11" key="1">
    <citation type="submission" date="2019-02" db="EMBL/GenBank/DDBJ databases">
        <title>Genomic Encyclopedia of Archaeal and Bacterial Type Strains, Phase II (KMG-II): from individual species to whole genera.</title>
        <authorList>
            <person name="Goeker M."/>
        </authorList>
    </citation>
    <scope>NUCLEOTIDE SEQUENCE [LARGE SCALE GENOMIC DNA]</scope>
    <source>
        <strain evidence="10 11">DSM 18101</strain>
    </source>
</reference>
<keyword evidence="10" id="KW-0675">Receptor</keyword>
<dbReference type="RefSeq" id="WP_130420149.1">
    <property type="nucleotide sequence ID" value="NZ_SHKW01000001.1"/>
</dbReference>
<keyword evidence="3" id="KW-1134">Transmembrane beta strand</keyword>
<keyword evidence="4" id="KW-0812">Transmembrane</keyword>
<dbReference type="Proteomes" id="UP000292958">
    <property type="component" value="Unassembled WGS sequence"/>
</dbReference>
<dbReference type="InterPro" id="IPR008969">
    <property type="entry name" value="CarboxyPept-like_regulatory"/>
</dbReference>
<sequence length="1080" mass="116165">MKIRCTFLNWLAVVAIGFGLTAVMPSAFGQTVTGSIYGTISDTSGAIIPEANVTITNTDTGQSLSTLSNASGAFVFPVLDPGNYKISASVAGFQSVTQRDLRLSANQNVNASFTLHAGSVETEVVVDAGTTLVDTRESQLGETIDQRRIQDLPLVGRSAYDLVQTVTGVTNYSPSAPIGDNVGTQFSVNGLRSNLNSYYLDGSYDNVFARGGGNLMPNPDALQEFRLITTNFDAEFGRYPGGVVNVITRSGTNQFHGVAYDYLRNTILNAHNYFTSGVSPLVYNVFGGAVGGPVLRNKAFFYVTYEGTRISSPTTVTSSSLVVPTEAERKGDFSEDSAKIKASLKNLSTCGTPYVICPTALDPAVQKMLALVPVGAPATSSTPGAPPQQMMGSPTKRDEGSARLDYQLNAAHKLQFTYFNSQGTGYNLTAQGNGILDYSGDTTYSGQYNYVLGDTWIVSPRAVNSLRIFDTLNKSIIGNSVTGNTWKDFGSSIGQNAPSNAQPFINITGYWIMGTAGSGQANNSQGSYGVLDTFNYTKGNHTLKFGGSFIMDTSRSDGQFLVAGKLGFTGSSTGNALADFLEGHANTFQQNNGTNSRLHSADPSLFIQDDWRVNPRITLNLGLRWEVYYPFAGQNNLTTFQQGVQSTRFPTAPLGVLVSGDPGVPDGILHTSYTKFAPRAGFAYDVFGNGRTSLRGGYGIFYSATQEDIVGNLQQQPFSLVITLNQTPNLNTPYAPAADPFPYTVNLKNPTFVPGATMAGMASNNSTIPYLEQYNLTVERQLGNNWSAHVAYVGSRGHHFYLLRDENSPVYVPGASTSTAGLNARRPIKPYAGISLWDTSSDSSFNSFQATITHRFSRGFSLNASYVWEKAFDNTSGDPTSTTAFQISNQNCVACDRGLSSLEVPHRFVASYLYALPETHLWGFFGKEVLNGWQINGITTLSTGSPFNILSGVDSNLDGIATDRPDRTGDPSLDGGRSRAQKIGQYFNTAAFAAPHANTPYGNSPRNPLIGPGYVNTDISAFKRFAIYEKSDLLFRGEVFNAFNNVNLNNPNGTLGSSQFGKITGAGTPRIVQLALKFEF</sequence>
<feature type="signal peptide" evidence="8">
    <location>
        <begin position="1"/>
        <end position="29"/>
    </location>
</feature>
<comment type="subcellular location">
    <subcellularLocation>
        <location evidence="1">Cell outer membrane</location>
        <topology evidence="1">Multi-pass membrane protein</topology>
    </subcellularLocation>
</comment>
<gene>
    <name evidence="10" type="ORF">BDD14_3953</name>
</gene>
<dbReference type="Gene3D" id="2.40.170.20">
    <property type="entry name" value="TonB-dependent receptor, beta-barrel domain"/>
    <property type="match status" value="1"/>
</dbReference>
<feature type="domain" description="TonB-dependent transporter Oar-like beta-barrel" evidence="9">
    <location>
        <begin position="247"/>
        <end position="1073"/>
    </location>
</feature>
<dbReference type="GO" id="GO:0044718">
    <property type="term" value="P:siderophore transmembrane transport"/>
    <property type="evidence" value="ECO:0007669"/>
    <property type="project" value="TreeGrafter"/>
</dbReference>
<accession>A0A4Q7YY38</accession>
<dbReference type="InterPro" id="IPR057601">
    <property type="entry name" value="Oar-like_b-barrel"/>
</dbReference>
<dbReference type="GO" id="GO:0009279">
    <property type="term" value="C:cell outer membrane"/>
    <property type="evidence" value="ECO:0007669"/>
    <property type="project" value="UniProtKB-SubCell"/>
</dbReference>
<keyword evidence="11" id="KW-1185">Reference proteome</keyword>
<evidence type="ECO:0000313" key="10">
    <source>
        <dbReference type="EMBL" id="RZU42384.1"/>
    </source>
</evidence>
<evidence type="ECO:0000256" key="4">
    <source>
        <dbReference type="ARBA" id="ARBA00022692"/>
    </source>
</evidence>
<dbReference type="SUPFAM" id="SSF49464">
    <property type="entry name" value="Carboxypeptidase regulatory domain-like"/>
    <property type="match status" value="1"/>
</dbReference>
<dbReference type="SUPFAM" id="SSF56935">
    <property type="entry name" value="Porins"/>
    <property type="match status" value="1"/>
</dbReference>
<name>A0A4Q7YY38_9BACT</name>
<evidence type="ECO:0000256" key="7">
    <source>
        <dbReference type="SAM" id="MobiDB-lite"/>
    </source>
</evidence>
<protein>
    <submittedName>
        <fullName evidence="10">TonB-dependent receptor-like protein</fullName>
    </submittedName>
</protein>
<feature type="region of interest" description="Disordered" evidence="7">
    <location>
        <begin position="376"/>
        <end position="399"/>
    </location>
</feature>
<evidence type="ECO:0000256" key="3">
    <source>
        <dbReference type="ARBA" id="ARBA00022452"/>
    </source>
</evidence>
<dbReference type="Gene3D" id="2.170.130.10">
    <property type="entry name" value="TonB-dependent receptor, plug domain"/>
    <property type="match status" value="1"/>
</dbReference>
<dbReference type="EMBL" id="SHKW01000001">
    <property type="protein sequence ID" value="RZU42384.1"/>
    <property type="molecule type" value="Genomic_DNA"/>
</dbReference>
<dbReference type="Pfam" id="PF25183">
    <property type="entry name" value="OMP_b-brl_4"/>
    <property type="match status" value="1"/>
</dbReference>
<dbReference type="OrthoDB" id="97893at2"/>
<dbReference type="GO" id="GO:0015344">
    <property type="term" value="F:siderophore uptake transmembrane transporter activity"/>
    <property type="evidence" value="ECO:0007669"/>
    <property type="project" value="TreeGrafter"/>
</dbReference>
<keyword evidence="5" id="KW-0472">Membrane</keyword>
<evidence type="ECO:0000256" key="1">
    <source>
        <dbReference type="ARBA" id="ARBA00004571"/>
    </source>
</evidence>
<dbReference type="InterPro" id="IPR039426">
    <property type="entry name" value="TonB-dep_rcpt-like"/>
</dbReference>
<dbReference type="PANTHER" id="PTHR30069:SF46">
    <property type="entry name" value="OAR PROTEIN"/>
    <property type="match status" value="1"/>
</dbReference>
<feature type="chain" id="PRO_5020863303" evidence="8">
    <location>
        <begin position="30"/>
        <end position="1080"/>
    </location>
</feature>
<evidence type="ECO:0000256" key="5">
    <source>
        <dbReference type="ARBA" id="ARBA00023136"/>
    </source>
</evidence>
<keyword evidence="8" id="KW-0732">Signal</keyword>
<proteinExistence type="predicted"/>
<dbReference type="AlphaFoldDB" id="A0A4Q7YY38"/>
<dbReference type="InterPro" id="IPR036942">
    <property type="entry name" value="Beta-barrel_TonB_sf"/>
</dbReference>
<comment type="caution">
    <text evidence="10">The sequence shown here is derived from an EMBL/GenBank/DDBJ whole genome shotgun (WGS) entry which is preliminary data.</text>
</comment>
<dbReference type="Pfam" id="PF13620">
    <property type="entry name" value="CarboxypepD_reg"/>
    <property type="match status" value="1"/>
</dbReference>
<evidence type="ECO:0000256" key="2">
    <source>
        <dbReference type="ARBA" id="ARBA00022448"/>
    </source>
</evidence>
<evidence type="ECO:0000256" key="6">
    <source>
        <dbReference type="ARBA" id="ARBA00023237"/>
    </source>
</evidence>
<evidence type="ECO:0000313" key="11">
    <source>
        <dbReference type="Proteomes" id="UP000292958"/>
    </source>
</evidence>
<keyword evidence="2" id="KW-0813">Transport</keyword>
<keyword evidence="6" id="KW-0998">Cell outer membrane</keyword>
<dbReference type="InterPro" id="IPR037066">
    <property type="entry name" value="Plug_dom_sf"/>
</dbReference>
<organism evidence="10 11">
    <name type="scientific">Edaphobacter modestus</name>
    <dbReference type="NCBI Taxonomy" id="388466"/>
    <lineage>
        <taxon>Bacteria</taxon>
        <taxon>Pseudomonadati</taxon>
        <taxon>Acidobacteriota</taxon>
        <taxon>Terriglobia</taxon>
        <taxon>Terriglobales</taxon>
        <taxon>Acidobacteriaceae</taxon>
        <taxon>Edaphobacter</taxon>
    </lineage>
</organism>